<evidence type="ECO:0000259" key="1">
    <source>
        <dbReference type="Pfam" id="PF09339"/>
    </source>
</evidence>
<dbReference type="Pfam" id="PF09339">
    <property type="entry name" value="HTH_IclR"/>
    <property type="match status" value="1"/>
</dbReference>
<name>A0A840EUF9_9ACTN</name>
<gene>
    <name evidence="2" type="ORF">BKA16_000485</name>
</gene>
<dbReference type="Proteomes" id="UP000551501">
    <property type="component" value="Unassembled WGS sequence"/>
</dbReference>
<comment type="caution">
    <text evidence="2">The sequence shown here is derived from an EMBL/GenBank/DDBJ whole genome shotgun (WGS) entry which is preliminary data.</text>
</comment>
<dbReference type="InterPro" id="IPR005471">
    <property type="entry name" value="Tscrpt_reg_IclR_N"/>
</dbReference>
<dbReference type="GO" id="GO:0006355">
    <property type="term" value="P:regulation of DNA-templated transcription"/>
    <property type="evidence" value="ECO:0007669"/>
    <property type="project" value="InterPro"/>
</dbReference>
<dbReference type="InterPro" id="IPR036388">
    <property type="entry name" value="WH-like_DNA-bd_sf"/>
</dbReference>
<evidence type="ECO:0000313" key="3">
    <source>
        <dbReference type="Proteomes" id="UP000551501"/>
    </source>
</evidence>
<organism evidence="2 3">
    <name type="scientific">Gordonia humi</name>
    <dbReference type="NCBI Taxonomy" id="686429"/>
    <lineage>
        <taxon>Bacteria</taxon>
        <taxon>Bacillati</taxon>
        <taxon>Actinomycetota</taxon>
        <taxon>Actinomycetes</taxon>
        <taxon>Mycobacteriales</taxon>
        <taxon>Gordoniaceae</taxon>
        <taxon>Gordonia</taxon>
    </lineage>
</organism>
<protein>
    <recommendedName>
        <fullName evidence="1">HTH iclR-type domain-containing protein</fullName>
    </recommendedName>
</protein>
<dbReference type="RefSeq" id="WP_183369107.1">
    <property type="nucleotide sequence ID" value="NZ_BAABHL010000021.1"/>
</dbReference>
<keyword evidence="3" id="KW-1185">Reference proteome</keyword>
<proteinExistence type="predicted"/>
<evidence type="ECO:0000313" key="2">
    <source>
        <dbReference type="EMBL" id="MBB4133933.1"/>
    </source>
</evidence>
<dbReference type="GO" id="GO:0003677">
    <property type="term" value="F:DNA binding"/>
    <property type="evidence" value="ECO:0007669"/>
    <property type="project" value="InterPro"/>
</dbReference>
<sequence>MIEGLERATRVLDLFSSDVPEWTVSDVCRELDLPKTTAMVKTVPFGTTVSLRGMRLSVDGAHRVPVECEAQARNTDRSRASPHTV</sequence>
<feature type="domain" description="HTH iclR-type" evidence="1">
    <location>
        <begin position="5"/>
        <end position="38"/>
    </location>
</feature>
<dbReference type="AlphaFoldDB" id="A0A840EUF9"/>
<dbReference type="EMBL" id="JACIFP010000001">
    <property type="protein sequence ID" value="MBB4133933.1"/>
    <property type="molecule type" value="Genomic_DNA"/>
</dbReference>
<dbReference type="Gene3D" id="1.10.10.10">
    <property type="entry name" value="Winged helix-like DNA-binding domain superfamily/Winged helix DNA-binding domain"/>
    <property type="match status" value="1"/>
</dbReference>
<reference evidence="2 3" key="1">
    <citation type="submission" date="2020-08" db="EMBL/GenBank/DDBJ databases">
        <title>Sequencing the genomes of 1000 actinobacteria strains.</title>
        <authorList>
            <person name="Klenk H.-P."/>
        </authorList>
    </citation>
    <scope>NUCLEOTIDE SEQUENCE [LARGE SCALE GENOMIC DNA]</scope>
    <source>
        <strain evidence="2 3">DSM 45298</strain>
    </source>
</reference>
<accession>A0A840EUF9</accession>